<organism evidence="2 3">
    <name type="scientific">Corynebacterium phocae</name>
    <dbReference type="NCBI Taxonomy" id="161895"/>
    <lineage>
        <taxon>Bacteria</taxon>
        <taxon>Bacillati</taxon>
        <taxon>Actinomycetota</taxon>
        <taxon>Actinomycetes</taxon>
        <taxon>Mycobacteriales</taxon>
        <taxon>Corynebacteriaceae</taxon>
        <taxon>Corynebacterium</taxon>
    </lineage>
</organism>
<feature type="transmembrane region" description="Helical" evidence="1">
    <location>
        <begin position="236"/>
        <end position="254"/>
    </location>
</feature>
<dbReference type="RefSeq" id="WP_075732592.1">
    <property type="nucleotide sequence ID" value="NZ_CP009249.1"/>
</dbReference>
<evidence type="ECO:0000313" key="3">
    <source>
        <dbReference type="Proteomes" id="UP000185491"/>
    </source>
</evidence>
<dbReference type="AlphaFoldDB" id="A0A1L7D128"/>
<feature type="transmembrane region" description="Helical" evidence="1">
    <location>
        <begin position="156"/>
        <end position="176"/>
    </location>
</feature>
<keyword evidence="3" id="KW-1185">Reference proteome</keyword>
<feature type="transmembrane region" description="Helical" evidence="1">
    <location>
        <begin position="104"/>
        <end position="136"/>
    </location>
</feature>
<proteinExistence type="predicted"/>
<keyword evidence="1" id="KW-1133">Transmembrane helix</keyword>
<feature type="transmembrane region" description="Helical" evidence="1">
    <location>
        <begin position="62"/>
        <end position="84"/>
    </location>
</feature>
<dbReference type="KEGG" id="cpho:CPHO_01445"/>
<gene>
    <name evidence="2" type="ORF">CPHO_01445</name>
</gene>
<accession>A0A1L7D128</accession>
<dbReference type="Proteomes" id="UP000185491">
    <property type="component" value="Chromosome"/>
</dbReference>
<dbReference type="EMBL" id="CP009249">
    <property type="protein sequence ID" value="APT91798.1"/>
    <property type="molecule type" value="Genomic_DNA"/>
</dbReference>
<name>A0A1L7D128_9CORY</name>
<reference evidence="2 3" key="1">
    <citation type="submission" date="2014-08" db="EMBL/GenBank/DDBJ databases">
        <title>Complete genome sequence of Corynebacterium phocae M408/89/1(T)(=DSM 44612(T)), isolated from the common seal (Phoca vitulina).</title>
        <authorList>
            <person name="Ruckert C."/>
            <person name="Albersmeier A."/>
            <person name="Winkler A."/>
            <person name="Kalinowski J."/>
        </authorList>
    </citation>
    <scope>NUCLEOTIDE SEQUENCE [LARGE SCALE GENOMIC DNA]</scope>
    <source>
        <strain evidence="2 3">M408/89/1</strain>
    </source>
</reference>
<dbReference type="STRING" id="161895.CPHO_01445"/>
<sequence length="264" mass="28682">MSAQSTGFTRQMKSEMTKMRTDSVGNSVLLLTFLGSVAWGVFNAYITIAYQDPTEAATNPRVPAGGLAQIGFSGLMVWSVLVLLNSKTKGFWNMRVLVQPRRSVLSIATLVHLTAWSVVFAVVTVLVSTVAAVVVVEMLGHDSSSLIGTPGEVGTVLVQMVGFAVGVTWFTAGWALICNNIGYAISVVVFWPFVGEGMFPSEGSLAWLREFLPFVNALAWYQGDKELQLPWPAPMGLVYFLLLSLILAVVGVWLRRKETLDLSS</sequence>
<protein>
    <submittedName>
        <fullName evidence="2">Uncharacterized protein</fullName>
    </submittedName>
</protein>
<feature type="transmembrane region" description="Helical" evidence="1">
    <location>
        <begin position="28"/>
        <end position="50"/>
    </location>
</feature>
<keyword evidence="1" id="KW-0812">Transmembrane</keyword>
<keyword evidence="1" id="KW-0472">Membrane</keyword>
<evidence type="ECO:0000256" key="1">
    <source>
        <dbReference type="SAM" id="Phobius"/>
    </source>
</evidence>
<feature type="transmembrane region" description="Helical" evidence="1">
    <location>
        <begin position="181"/>
        <end position="199"/>
    </location>
</feature>
<evidence type="ECO:0000313" key="2">
    <source>
        <dbReference type="EMBL" id="APT91798.1"/>
    </source>
</evidence>